<dbReference type="RefSeq" id="WP_143948314.1">
    <property type="nucleotide sequence ID" value="NZ_BAABMB010000002.1"/>
</dbReference>
<dbReference type="EMBL" id="VLTJ01000022">
    <property type="protein sequence ID" value="TSH95002.1"/>
    <property type="molecule type" value="Genomic_DNA"/>
</dbReference>
<dbReference type="Pfam" id="PF08666">
    <property type="entry name" value="SAF"/>
    <property type="match status" value="1"/>
</dbReference>
<dbReference type="InterPro" id="IPR013974">
    <property type="entry name" value="SAF"/>
</dbReference>
<proteinExistence type="predicted"/>
<evidence type="ECO:0000313" key="3">
    <source>
        <dbReference type="Proteomes" id="UP000318405"/>
    </source>
</evidence>
<gene>
    <name evidence="2" type="primary">cpaB</name>
    <name evidence="2" type="ORF">FOZ76_11025</name>
</gene>
<feature type="domain" description="AFP-like" evidence="1">
    <location>
        <begin position="52"/>
        <end position="116"/>
    </location>
</feature>
<accession>A0A556AQ20</accession>
<dbReference type="PROSITE" id="PS50844">
    <property type="entry name" value="AFP_LIKE"/>
    <property type="match status" value="1"/>
</dbReference>
<dbReference type="Pfam" id="PF16976">
    <property type="entry name" value="RcpC"/>
    <property type="match status" value="1"/>
</dbReference>
<sequence>MVSWRRFRLDVRYALLLLALLAGTAAAWLVHRHLADVEAQLQARHRVETAPVVVADRMLGAGTMLSADAAAVRAVPVAWLPGDALRPEDFDAIAGAPLVRALTAGEVVRWSDLQLGTRSAFSAQLAPGRRAVTIAVDEINSLSGMLEPGDVIDLYVSFEHGGRRVTRLLLGEAGVLATGRQRADARDEAGDGFATVTLEATPADAVRLVAARQQGSIAAMLRRPGDTGAAAAFEGGDLATLLGMPAPAPRPRVVPVIFGDRAPSVMPTLDGESRVVDGLRGFAGDWAHGMDGDAP</sequence>
<keyword evidence="3" id="KW-1185">Reference proteome</keyword>
<evidence type="ECO:0000313" key="2">
    <source>
        <dbReference type="EMBL" id="TSH95002.1"/>
    </source>
</evidence>
<organism evidence="2 3">
    <name type="scientific">Verticiella sediminum</name>
    <dbReference type="NCBI Taxonomy" id="1247510"/>
    <lineage>
        <taxon>Bacteria</taxon>
        <taxon>Pseudomonadati</taxon>
        <taxon>Pseudomonadota</taxon>
        <taxon>Betaproteobacteria</taxon>
        <taxon>Burkholderiales</taxon>
        <taxon>Alcaligenaceae</taxon>
        <taxon>Verticiella</taxon>
    </lineage>
</organism>
<dbReference type="OrthoDB" id="2037472at2"/>
<name>A0A556AQ20_9BURK</name>
<dbReference type="SMART" id="SM00858">
    <property type="entry name" value="SAF"/>
    <property type="match status" value="1"/>
</dbReference>
<dbReference type="NCBIfam" id="TIGR03177">
    <property type="entry name" value="pilus_cpaB"/>
    <property type="match status" value="1"/>
</dbReference>
<dbReference type="InterPro" id="IPR017592">
    <property type="entry name" value="Pilus_assmbl_Flp-typ_CpaB"/>
</dbReference>
<protein>
    <submittedName>
        <fullName evidence="2">Flp pilus assembly protein CpaB</fullName>
    </submittedName>
</protein>
<dbReference type="AlphaFoldDB" id="A0A556AQ20"/>
<comment type="caution">
    <text evidence="2">The sequence shown here is derived from an EMBL/GenBank/DDBJ whole genome shotgun (WGS) entry which is preliminary data.</text>
</comment>
<evidence type="ECO:0000259" key="1">
    <source>
        <dbReference type="PROSITE" id="PS50844"/>
    </source>
</evidence>
<dbReference type="Proteomes" id="UP000318405">
    <property type="component" value="Unassembled WGS sequence"/>
</dbReference>
<dbReference type="InterPro" id="IPR006190">
    <property type="entry name" value="SAF_AFP_Neu5Ac"/>
</dbReference>
<reference evidence="2 3" key="1">
    <citation type="submission" date="2019-07" db="EMBL/GenBank/DDBJ databases">
        <title>Qingshengfaniella alkalisoli gen. nov., sp. nov., isolated from saline soil.</title>
        <authorList>
            <person name="Xu L."/>
            <person name="Huang X.-X."/>
            <person name="Sun J.-Q."/>
        </authorList>
    </citation>
    <scope>NUCLEOTIDE SEQUENCE [LARGE SCALE GENOMIC DNA]</scope>
    <source>
        <strain evidence="2 3">DSM 27279</strain>
    </source>
</reference>
<dbReference type="InterPro" id="IPR031571">
    <property type="entry name" value="RcpC_dom"/>
</dbReference>